<dbReference type="PANTHER" id="PTHR15241:SF304">
    <property type="entry name" value="RRM DOMAIN-CONTAINING PROTEIN"/>
    <property type="match status" value="1"/>
</dbReference>
<feature type="region of interest" description="Disordered" evidence="2">
    <location>
        <begin position="1"/>
        <end position="53"/>
    </location>
</feature>
<keyword evidence="5" id="KW-1185">Reference proteome</keyword>
<dbReference type="Gene3D" id="3.30.70.330">
    <property type="match status" value="2"/>
</dbReference>
<evidence type="ECO:0000256" key="1">
    <source>
        <dbReference type="PROSITE-ProRule" id="PRU00176"/>
    </source>
</evidence>
<feature type="region of interest" description="Disordered" evidence="2">
    <location>
        <begin position="408"/>
        <end position="428"/>
    </location>
</feature>
<dbReference type="PROSITE" id="PS50102">
    <property type="entry name" value="RRM"/>
    <property type="match status" value="2"/>
</dbReference>
<organism evidence="4 5">
    <name type="scientific">Apiosordaria backusii</name>
    <dbReference type="NCBI Taxonomy" id="314023"/>
    <lineage>
        <taxon>Eukaryota</taxon>
        <taxon>Fungi</taxon>
        <taxon>Dikarya</taxon>
        <taxon>Ascomycota</taxon>
        <taxon>Pezizomycotina</taxon>
        <taxon>Sordariomycetes</taxon>
        <taxon>Sordariomycetidae</taxon>
        <taxon>Sordariales</taxon>
        <taxon>Lasiosphaeriaceae</taxon>
        <taxon>Apiosordaria</taxon>
    </lineage>
</organism>
<evidence type="ECO:0000313" key="4">
    <source>
        <dbReference type="EMBL" id="KAK0723761.1"/>
    </source>
</evidence>
<dbReference type="SMART" id="SM00360">
    <property type="entry name" value="RRM"/>
    <property type="match status" value="2"/>
</dbReference>
<feature type="domain" description="RRM" evidence="3">
    <location>
        <begin position="133"/>
        <end position="211"/>
    </location>
</feature>
<sequence>MSATWSEEAVVGDSSPVAPGRARAASLPSSSVASDSGEQSGAQSVSTMESPSGFLAAENKVELALANEGVAPDAPIVSSTNFKKDGEVFETSTQTNASPNGPRSTSWTLSAPVADAATTGPDVDPQEIYPSTACVFVANLAEPRDDVALEAAVTRAFSRFGTVFVKIRRDHNNMPFAFAQYTNEASAKEAIEKGRGMPILGRPCRTEMVKTNRSFIISKHDGSEILIDEARKIMETFGTVSSIEVVGDDLRQRMDLPSAVLVEYSSFSQVNPLNTAATLFPEHVIDMFDVRKRSAISSTDRDADFLRQYDLDRRSVYVGDIPLDATDNEIFEVFSDIGEVIKVNMVKRHTQDGALSRQFCFVEFDRVTTPDEAITALNGTMIRGWRMKVERKQSKVAKTPLAGRYISRSESTENTPTRPYRDAQAAPRPGNFTGQIYNGPSGTLNSLGGFNNSPSAFSQNYQGHQGSQMFQRYQGPAMPPMPYIPGNGTAVGMSGMPVNPMTVSPTFAQSFPVHPPGHTPPGMMSAWPVITNTPTRQHQQAMGPGAQYNAAPNFAPAQMGGPNRMGGGHAGRPHFRRTRARHYFVPADVDIEEE</sequence>
<evidence type="ECO:0000256" key="2">
    <source>
        <dbReference type="SAM" id="MobiDB-lite"/>
    </source>
</evidence>
<feature type="compositionally biased region" description="Polar residues" evidence="2">
    <location>
        <begin position="408"/>
        <end position="417"/>
    </location>
</feature>
<dbReference type="SUPFAM" id="SSF54928">
    <property type="entry name" value="RNA-binding domain, RBD"/>
    <property type="match status" value="2"/>
</dbReference>
<dbReference type="EMBL" id="JAUKTV010000011">
    <property type="protein sequence ID" value="KAK0723761.1"/>
    <property type="molecule type" value="Genomic_DNA"/>
</dbReference>
<reference evidence="4" key="1">
    <citation type="submission" date="2023-06" db="EMBL/GenBank/DDBJ databases">
        <title>Genome-scale phylogeny and comparative genomics of the fungal order Sordariales.</title>
        <authorList>
            <consortium name="Lawrence Berkeley National Laboratory"/>
            <person name="Hensen N."/>
            <person name="Bonometti L."/>
            <person name="Westerberg I."/>
            <person name="Brannstrom I.O."/>
            <person name="Guillou S."/>
            <person name="Cros-Aarteil S."/>
            <person name="Calhoun S."/>
            <person name="Haridas S."/>
            <person name="Kuo A."/>
            <person name="Mondo S."/>
            <person name="Pangilinan J."/>
            <person name="Riley R."/>
            <person name="Labutti K."/>
            <person name="Andreopoulos B."/>
            <person name="Lipzen A."/>
            <person name="Chen C."/>
            <person name="Yanf M."/>
            <person name="Daum C."/>
            <person name="Ng V."/>
            <person name="Clum A."/>
            <person name="Steindorff A."/>
            <person name="Ohm R."/>
            <person name="Martin F."/>
            <person name="Silar P."/>
            <person name="Natvig D."/>
            <person name="Lalanne C."/>
            <person name="Gautier V."/>
            <person name="Ament-Velasquez S.L."/>
            <person name="Kruys A."/>
            <person name="Hutchinson M.I."/>
            <person name="Powell A.J."/>
            <person name="Barry K."/>
            <person name="Miller A.N."/>
            <person name="Grigoriev I.V."/>
            <person name="Debuchy R."/>
            <person name="Gladieux P."/>
            <person name="Thoren M.H."/>
            <person name="Johannesson H."/>
        </authorList>
    </citation>
    <scope>NUCLEOTIDE SEQUENCE</scope>
    <source>
        <strain evidence="4">CBS 540.89</strain>
    </source>
</reference>
<gene>
    <name evidence="4" type="ORF">B0T21DRAFT_414130</name>
</gene>
<evidence type="ECO:0000313" key="5">
    <source>
        <dbReference type="Proteomes" id="UP001172159"/>
    </source>
</evidence>
<comment type="caution">
    <text evidence="4">The sequence shown here is derived from an EMBL/GenBank/DDBJ whole genome shotgun (WGS) entry which is preliminary data.</text>
</comment>
<dbReference type="PANTHER" id="PTHR15241">
    <property type="entry name" value="TRANSFORMER-2-RELATED"/>
    <property type="match status" value="1"/>
</dbReference>
<feature type="compositionally biased region" description="Low complexity" evidence="2">
    <location>
        <begin position="18"/>
        <end position="37"/>
    </location>
</feature>
<protein>
    <recommendedName>
        <fullName evidence="3">RRM domain-containing protein</fullName>
    </recommendedName>
</protein>
<proteinExistence type="predicted"/>
<dbReference type="Pfam" id="PF00076">
    <property type="entry name" value="RRM_1"/>
    <property type="match status" value="2"/>
</dbReference>
<feature type="region of interest" description="Disordered" evidence="2">
    <location>
        <begin position="554"/>
        <end position="574"/>
    </location>
</feature>
<keyword evidence="1" id="KW-0694">RNA-binding</keyword>
<dbReference type="InterPro" id="IPR000504">
    <property type="entry name" value="RRM_dom"/>
</dbReference>
<feature type="domain" description="RRM" evidence="3">
    <location>
        <begin position="314"/>
        <end position="394"/>
    </location>
</feature>
<feature type="compositionally biased region" description="Polar residues" evidence="2">
    <location>
        <begin position="38"/>
        <end position="50"/>
    </location>
</feature>
<dbReference type="GO" id="GO:0003723">
    <property type="term" value="F:RNA binding"/>
    <property type="evidence" value="ECO:0007669"/>
    <property type="project" value="UniProtKB-UniRule"/>
</dbReference>
<dbReference type="InterPro" id="IPR035979">
    <property type="entry name" value="RBD_domain_sf"/>
</dbReference>
<evidence type="ECO:0000259" key="3">
    <source>
        <dbReference type="PROSITE" id="PS50102"/>
    </source>
</evidence>
<dbReference type="CDD" id="cd00590">
    <property type="entry name" value="RRM_SF"/>
    <property type="match status" value="1"/>
</dbReference>
<name>A0AA40AXD4_9PEZI</name>
<dbReference type="AlphaFoldDB" id="A0AA40AXD4"/>
<dbReference type="InterPro" id="IPR012677">
    <property type="entry name" value="Nucleotide-bd_a/b_plait_sf"/>
</dbReference>
<dbReference type="Proteomes" id="UP001172159">
    <property type="component" value="Unassembled WGS sequence"/>
</dbReference>
<accession>A0AA40AXD4</accession>